<dbReference type="KEGG" id="cvn:111121485"/>
<dbReference type="GO" id="GO:0005576">
    <property type="term" value="C:extracellular region"/>
    <property type="evidence" value="ECO:0007669"/>
    <property type="project" value="InterPro"/>
</dbReference>
<dbReference type="AlphaFoldDB" id="A0A8B8CRN2"/>
<organism evidence="2 3">
    <name type="scientific">Crassostrea virginica</name>
    <name type="common">Eastern oyster</name>
    <dbReference type="NCBI Taxonomy" id="6565"/>
    <lineage>
        <taxon>Eukaryota</taxon>
        <taxon>Metazoa</taxon>
        <taxon>Spiralia</taxon>
        <taxon>Lophotrochozoa</taxon>
        <taxon>Mollusca</taxon>
        <taxon>Bivalvia</taxon>
        <taxon>Autobranchia</taxon>
        <taxon>Pteriomorphia</taxon>
        <taxon>Ostreida</taxon>
        <taxon>Ostreoidea</taxon>
        <taxon>Ostreidae</taxon>
        <taxon>Crassostrea</taxon>
    </lineage>
</organism>
<gene>
    <name evidence="3" type="primary">LOC111121485</name>
</gene>
<keyword evidence="2" id="KW-1185">Reference proteome</keyword>
<protein>
    <submittedName>
        <fullName evidence="3">Uncharacterized protein LOC111121485</fullName>
    </submittedName>
</protein>
<dbReference type="GeneID" id="111121485"/>
<dbReference type="Proteomes" id="UP000694844">
    <property type="component" value="Chromosome 2"/>
</dbReference>
<name>A0A8B8CRN2_CRAVI</name>
<dbReference type="PROSITE" id="PS51257">
    <property type="entry name" value="PROKAR_LIPOPROTEIN"/>
    <property type="match status" value="1"/>
</dbReference>
<accession>A0A8B8CRN2</accession>
<dbReference type="PANTHER" id="PTHR10697:SF13">
    <property type="entry name" value="RICIN B LECTIN DOMAIN-CONTAINING PROTEIN"/>
    <property type="match status" value="1"/>
</dbReference>
<dbReference type="RefSeq" id="XP_022318497.1">
    <property type="nucleotide sequence ID" value="XM_022462789.1"/>
</dbReference>
<evidence type="ECO:0000313" key="3">
    <source>
        <dbReference type="RefSeq" id="XP_022318497.1"/>
    </source>
</evidence>
<dbReference type="InterPro" id="IPR001299">
    <property type="entry name" value="Ependymin"/>
</dbReference>
<dbReference type="GO" id="GO:0005764">
    <property type="term" value="C:lysosome"/>
    <property type="evidence" value="ECO:0007669"/>
    <property type="project" value="TreeGrafter"/>
</dbReference>
<keyword evidence="1" id="KW-0732">Signal</keyword>
<sequence length="221" mass="23988">MRVVLSVLAVSVLCQLSLGCCTPKQWRGDMGFLVGTNKNGKGGYETGIVKIFYDAKNTKIAAFSEGVVDGRPFKGGMVQDFEAGVQYTVVNGRCNTTRLGFRKFREACVPSESQALSDTHLGTADDSLDITVYRVPLKRFQGNAFFDITNKLCIPVGETVSGVTPKGVGFMASIGYTGIEPGISDPRVFDKPRECGALPEEGEVDLFDKFGFFNHQMSSLL</sequence>
<feature type="signal peptide" evidence="1">
    <location>
        <begin position="1"/>
        <end position="19"/>
    </location>
</feature>
<evidence type="ECO:0000256" key="1">
    <source>
        <dbReference type="SAM" id="SignalP"/>
    </source>
</evidence>
<feature type="chain" id="PRO_5033983756" evidence="1">
    <location>
        <begin position="20"/>
        <end position="221"/>
    </location>
</feature>
<reference evidence="3" key="1">
    <citation type="submission" date="2025-08" db="UniProtKB">
        <authorList>
            <consortium name="RefSeq"/>
        </authorList>
    </citation>
    <scope>IDENTIFICATION</scope>
    <source>
        <tissue evidence="3">Whole sample</tissue>
    </source>
</reference>
<dbReference type="PANTHER" id="PTHR10697">
    <property type="entry name" value="MAMMALIAN EPENDYMIN-RELATED PROTEIN 1"/>
    <property type="match status" value="1"/>
</dbReference>
<dbReference type="GO" id="GO:0005509">
    <property type="term" value="F:calcium ion binding"/>
    <property type="evidence" value="ECO:0007669"/>
    <property type="project" value="InterPro"/>
</dbReference>
<dbReference type="GO" id="GO:0007160">
    <property type="term" value="P:cell-matrix adhesion"/>
    <property type="evidence" value="ECO:0007669"/>
    <property type="project" value="InterPro"/>
</dbReference>
<proteinExistence type="predicted"/>
<dbReference type="OrthoDB" id="10001248at2759"/>
<evidence type="ECO:0000313" key="2">
    <source>
        <dbReference type="Proteomes" id="UP000694844"/>
    </source>
</evidence>
<dbReference type="Pfam" id="PF00811">
    <property type="entry name" value="Ependymin"/>
    <property type="match status" value="1"/>
</dbReference>